<dbReference type="AlphaFoldDB" id="A0A0D2NVE9"/>
<feature type="compositionally biased region" description="Pro residues" evidence="1">
    <location>
        <begin position="32"/>
        <end position="41"/>
    </location>
</feature>
<accession>A0A0D2NVE9</accession>
<keyword evidence="3" id="KW-1185">Reference proteome</keyword>
<evidence type="ECO:0000256" key="1">
    <source>
        <dbReference type="SAM" id="MobiDB-lite"/>
    </source>
</evidence>
<feature type="compositionally biased region" description="Basic and acidic residues" evidence="1">
    <location>
        <begin position="59"/>
        <end position="69"/>
    </location>
</feature>
<sequence length="210" mass="23960">MVSVARPPFCPPRSTLPLTRAHRRLSRSTPLSPAPSVPPSFPARELRFRRRRQHPQWAPKRDATLQERPRTDGAFVSAARGSSQIRVFIRPTLAITGRNRKLWTLEGRVPPVTPPTSSTLSPTQQRIPSFPRCLRHRPRTHSPRTSHHDIQPRTTPYPPRPRYCHRFARFTVSAYPTREPARRVRLPRPRCTLYAGGAIHLPATDGHVVS</sequence>
<evidence type="ECO:0000313" key="2">
    <source>
        <dbReference type="EMBL" id="KJA22794.1"/>
    </source>
</evidence>
<dbReference type="Proteomes" id="UP000054270">
    <property type="component" value="Unassembled WGS sequence"/>
</dbReference>
<organism evidence="2 3">
    <name type="scientific">Hypholoma sublateritium (strain FD-334 SS-4)</name>
    <dbReference type="NCBI Taxonomy" id="945553"/>
    <lineage>
        <taxon>Eukaryota</taxon>
        <taxon>Fungi</taxon>
        <taxon>Dikarya</taxon>
        <taxon>Basidiomycota</taxon>
        <taxon>Agaricomycotina</taxon>
        <taxon>Agaricomycetes</taxon>
        <taxon>Agaricomycetidae</taxon>
        <taxon>Agaricales</taxon>
        <taxon>Agaricineae</taxon>
        <taxon>Strophariaceae</taxon>
        <taxon>Hypholoma</taxon>
    </lineage>
</organism>
<protein>
    <submittedName>
        <fullName evidence="2">Uncharacterized protein</fullName>
    </submittedName>
</protein>
<gene>
    <name evidence="2" type="ORF">HYPSUDRAFT_638713</name>
</gene>
<evidence type="ECO:0000313" key="3">
    <source>
        <dbReference type="Proteomes" id="UP000054270"/>
    </source>
</evidence>
<reference evidence="3" key="1">
    <citation type="submission" date="2014-04" db="EMBL/GenBank/DDBJ databases">
        <title>Evolutionary Origins and Diversification of the Mycorrhizal Mutualists.</title>
        <authorList>
            <consortium name="DOE Joint Genome Institute"/>
            <consortium name="Mycorrhizal Genomics Consortium"/>
            <person name="Kohler A."/>
            <person name="Kuo A."/>
            <person name="Nagy L.G."/>
            <person name="Floudas D."/>
            <person name="Copeland A."/>
            <person name="Barry K.W."/>
            <person name="Cichocki N."/>
            <person name="Veneault-Fourrey C."/>
            <person name="LaButti K."/>
            <person name="Lindquist E.A."/>
            <person name="Lipzen A."/>
            <person name="Lundell T."/>
            <person name="Morin E."/>
            <person name="Murat C."/>
            <person name="Riley R."/>
            <person name="Ohm R."/>
            <person name="Sun H."/>
            <person name="Tunlid A."/>
            <person name="Henrissat B."/>
            <person name="Grigoriev I.V."/>
            <person name="Hibbett D.S."/>
            <person name="Martin F."/>
        </authorList>
    </citation>
    <scope>NUCLEOTIDE SEQUENCE [LARGE SCALE GENOMIC DNA]</scope>
    <source>
        <strain evidence="3">FD-334 SS-4</strain>
    </source>
</reference>
<feature type="region of interest" description="Disordered" evidence="1">
    <location>
        <begin position="1"/>
        <end position="69"/>
    </location>
</feature>
<name>A0A0D2NVE9_HYPSF</name>
<feature type="region of interest" description="Disordered" evidence="1">
    <location>
        <begin position="133"/>
        <end position="162"/>
    </location>
</feature>
<feature type="compositionally biased region" description="Basic residues" evidence="1">
    <location>
        <begin position="133"/>
        <end position="145"/>
    </location>
</feature>
<proteinExistence type="predicted"/>
<feature type="region of interest" description="Disordered" evidence="1">
    <location>
        <begin position="107"/>
        <end position="126"/>
    </location>
</feature>
<dbReference type="EMBL" id="KN817547">
    <property type="protein sequence ID" value="KJA22794.1"/>
    <property type="molecule type" value="Genomic_DNA"/>
</dbReference>